<accession>A0ABT0I1M7</accession>
<feature type="signal peptide" evidence="3">
    <location>
        <begin position="1"/>
        <end position="32"/>
    </location>
</feature>
<evidence type="ECO:0000256" key="1">
    <source>
        <dbReference type="ARBA" id="ARBA00010646"/>
    </source>
</evidence>
<gene>
    <name evidence="4" type="ORF">LNP07_03740</name>
</gene>
<dbReference type="RefSeq" id="WP_248601637.1">
    <property type="nucleotide sequence ID" value="NZ_JAJIAO010000002.1"/>
</dbReference>
<comment type="similarity">
    <text evidence="1">Belongs to the glycosyl hydrolase 25 family.</text>
</comment>
<evidence type="ECO:0008006" key="6">
    <source>
        <dbReference type="Google" id="ProtNLM"/>
    </source>
</evidence>
<feature type="region of interest" description="Disordered" evidence="2">
    <location>
        <begin position="232"/>
        <end position="287"/>
    </location>
</feature>
<dbReference type="InterPro" id="IPR017853">
    <property type="entry name" value="GH"/>
</dbReference>
<protein>
    <recommendedName>
        <fullName evidence="6">Lysozyme</fullName>
    </recommendedName>
</protein>
<dbReference type="PROSITE" id="PS51904">
    <property type="entry name" value="GLYCOSYL_HYDROL_F25_2"/>
    <property type="match status" value="1"/>
</dbReference>
<evidence type="ECO:0000313" key="4">
    <source>
        <dbReference type="EMBL" id="MCK8624622.1"/>
    </source>
</evidence>
<keyword evidence="3" id="KW-0732">Signal</keyword>
<evidence type="ECO:0000256" key="2">
    <source>
        <dbReference type="SAM" id="MobiDB-lite"/>
    </source>
</evidence>
<dbReference type="PANTHER" id="PTHR34135">
    <property type="entry name" value="LYSOZYME"/>
    <property type="match status" value="1"/>
</dbReference>
<feature type="chain" id="PRO_5046624044" description="Lysozyme" evidence="3">
    <location>
        <begin position="33"/>
        <end position="366"/>
    </location>
</feature>
<organism evidence="4 5">
    <name type="scientific">Apilactobacillus xinyiensis</name>
    <dbReference type="NCBI Taxonomy" id="2841032"/>
    <lineage>
        <taxon>Bacteria</taxon>
        <taxon>Bacillati</taxon>
        <taxon>Bacillota</taxon>
        <taxon>Bacilli</taxon>
        <taxon>Lactobacillales</taxon>
        <taxon>Lactobacillaceae</taxon>
        <taxon>Apilactobacillus</taxon>
    </lineage>
</organism>
<dbReference type="EMBL" id="JAJIAO010000002">
    <property type="protein sequence ID" value="MCK8624622.1"/>
    <property type="molecule type" value="Genomic_DNA"/>
</dbReference>
<comment type="caution">
    <text evidence="4">The sequence shown here is derived from an EMBL/GenBank/DDBJ whole genome shotgun (WGS) entry which is preliminary data.</text>
</comment>
<evidence type="ECO:0000256" key="3">
    <source>
        <dbReference type="SAM" id="SignalP"/>
    </source>
</evidence>
<sequence>MKPKKPFFSIILSTFLLSVCSLTFLFGTKANASFKDYQPVSYDISEWQGKITDNKAQALKNEVKFVILRVQDGMYKDKQLSNNISMMNKYNIPYGVYGFSRYANAAQANEEAQRVYNLAPDARFYVNDYEIAFNSKTNQATTSWANTMRSINGGKPVVLYSGMYKMNAFKQSTLNAYDALWLASYSKYMPQPSYSYDLWQFTSQYYSSAMGKKLDANVIPVNGKPLSFWIGNNSDTNTSNQSDGSINPNNNSTSDNNSSQNSNSDQNNNSQNTSNNNSNNGSENNTPVVTASMKKRFYTSKKITALRVIGKHGVNLYSSDGTKVGHAKKGTILDIDKLSINGTKVRAVNDTEGYYFSASKKLVKKH</sequence>
<dbReference type="PANTHER" id="PTHR34135:SF1">
    <property type="entry name" value="GLYCOSYL HYDROLASE FAMILY 25"/>
    <property type="match status" value="1"/>
</dbReference>
<dbReference type="SUPFAM" id="SSF51445">
    <property type="entry name" value="(Trans)glycosidases"/>
    <property type="match status" value="1"/>
</dbReference>
<dbReference type="Pfam" id="PF01183">
    <property type="entry name" value="Glyco_hydro_25"/>
    <property type="match status" value="1"/>
</dbReference>
<keyword evidence="5" id="KW-1185">Reference proteome</keyword>
<feature type="compositionally biased region" description="Low complexity" evidence="2">
    <location>
        <begin position="232"/>
        <end position="286"/>
    </location>
</feature>
<dbReference type="Gene3D" id="3.20.20.80">
    <property type="entry name" value="Glycosidases"/>
    <property type="match status" value="1"/>
</dbReference>
<reference evidence="4 5" key="1">
    <citation type="submission" date="2021-11" db="EMBL/GenBank/DDBJ databases">
        <title>Comparative genomics of bee honey and flower isolates.</title>
        <authorList>
            <person name="Bechtner J.D."/>
            <person name="Gallus M.K."/>
            <person name="Ehrmann M."/>
        </authorList>
    </citation>
    <scope>NUCLEOTIDE SEQUENCE [LARGE SCALE GENOMIC DNA]</scope>
    <source>
        <strain evidence="4 5">M161</strain>
    </source>
</reference>
<dbReference type="InterPro" id="IPR002053">
    <property type="entry name" value="Glyco_hydro_25"/>
</dbReference>
<proteinExistence type="inferred from homology"/>
<name>A0ABT0I1M7_9LACO</name>
<dbReference type="Proteomes" id="UP001522905">
    <property type="component" value="Unassembled WGS sequence"/>
</dbReference>
<evidence type="ECO:0000313" key="5">
    <source>
        <dbReference type="Proteomes" id="UP001522905"/>
    </source>
</evidence>